<evidence type="ECO:0000256" key="2">
    <source>
        <dbReference type="ARBA" id="ARBA00022692"/>
    </source>
</evidence>
<dbReference type="Pfam" id="PF07681">
    <property type="entry name" value="DoxX"/>
    <property type="match status" value="1"/>
</dbReference>
<evidence type="ECO:0000256" key="1">
    <source>
        <dbReference type="ARBA" id="ARBA00004141"/>
    </source>
</evidence>
<evidence type="ECO:0000256" key="5">
    <source>
        <dbReference type="SAM" id="MobiDB-lite"/>
    </source>
</evidence>
<evidence type="ECO:0000256" key="3">
    <source>
        <dbReference type="ARBA" id="ARBA00022989"/>
    </source>
</evidence>
<evidence type="ECO:0000313" key="7">
    <source>
        <dbReference type="Proteomes" id="UP000238362"/>
    </source>
</evidence>
<dbReference type="InterPro" id="IPR032808">
    <property type="entry name" value="DoxX"/>
</dbReference>
<feature type="compositionally biased region" description="Low complexity" evidence="5">
    <location>
        <begin position="176"/>
        <end position="204"/>
    </location>
</feature>
<dbReference type="GO" id="GO:0016020">
    <property type="term" value="C:membrane"/>
    <property type="evidence" value="ECO:0007669"/>
    <property type="project" value="UniProtKB-SubCell"/>
</dbReference>
<sequence length="212" mass="21976">MILRRVARPLLASMFITGGINALRDAEGHAQAVKPVIDKTVDQAGDSVPEAVPTDPVTLVRIDGAVKLAAGTLLALGKFPRLAAGALLASLVPTTAAAHRFWEMDGDDRQQQTIQFLKNTSLAGGLLLAAADTEGKPSVGWRAKHAVREAGKQVQGTTDAVQKNVQKSQKNLQKSAGRAGAKAGKAAGKAGKATGRAGKVTGKANRTFALSR</sequence>
<keyword evidence="3" id="KW-1133">Transmembrane helix</keyword>
<keyword evidence="4" id="KW-0472">Membrane</keyword>
<evidence type="ECO:0000313" key="6">
    <source>
        <dbReference type="EMBL" id="PRX47617.1"/>
    </source>
</evidence>
<keyword evidence="7" id="KW-1185">Reference proteome</keyword>
<comment type="subcellular location">
    <subcellularLocation>
        <location evidence="1">Membrane</location>
        <topology evidence="1">Multi-pass membrane protein</topology>
    </subcellularLocation>
</comment>
<organism evidence="6 7">
    <name type="scientific">Prauserella shujinwangii</name>
    <dbReference type="NCBI Taxonomy" id="1453103"/>
    <lineage>
        <taxon>Bacteria</taxon>
        <taxon>Bacillati</taxon>
        <taxon>Actinomycetota</taxon>
        <taxon>Actinomycetes</taxon>
        <taxon>Pseudonocardiales</taxon>
        <taxon>Pseudonocardiaceae</taxon>
        <taxon>Prauserella</taxon>
    </lineage>
</organism>
<dbReference type="OrthoDB" id="329282at2"/>
<dbReference type="EMBL" id="PVNH01000005">
    <property type="protein sequence ID" value="PRX47617.1"/>
    <property type="molecule type" value="Genomic_DNA"/>
</dbReference>
<evidence type="ECO:0000256" key="4">
    <source>
        <dbReference type="ARBA" id="ARBA00023136"/>
    </source>
</evidence>
<keyword evidence="2" id="KW-0812">Transmembrane</keyword>
<dbReference type="Proteomes" id="UP000238362">
    <property type="component" value="Unassembled WGS sequence"/>
</dbReference>
<dbReference type="AlphaFoldDB" id="A0A2T0LUY8"/>
<accession>A0A2T0LUY8</accession>
<reference evidence="6 7" key="1">
    <citation type="submission" date="2018-03" db="EMBL/GenBank/DDBJ databases">
        <title>Genomic Encyclopedia of Type Strains, Phase III (KMG-III): the genomes of soil and plant-associated and newly described type strains.</title>
        <authorList>
            <person name="Whitman W."/>
        </authorList>
    </citation>
    <scope>NUCLEOTIDE SEQUENCE [LARGE SCALE GENOMIC DNA]</scope>
    <source>
        <strain evidence="6 7">CGMCC 4.7125</strain>
    </source>
</reference>
<protein>
    <submittedName>
        <fullName evidence="6">Putative membrane protein YphA (DoxX/SURF4 family)</fullName>
    </submittedName>
</protein>
<comment type="caution">
    <text evidence="6">The sequence shown here is derived from an EMBL/GenBank/DDBJ whole genome shotgun (WGS) entry which is preliminary data.</text>
</comment>
<gene>
    <name evidence="6" type="ORF">B0I33_105196</name>
</gene>
<name>A0A2T0LUY8_9PSEU</name>
<feature type="region of interest" description="Disordered" evidence="5">
    <location>
        <begin position="170"/>
        <end position="212"/>
    </location>
</feature>
<proteinExistence type="predicted"/>